<dbReference type="EMBL" id="BQNB010010152">
    <property type="protein sequence ID" value="GJS73404.1"/>
    <property type="molecule type" value="Genomic_DNA"/>
</dbReference>
<evidence type="ECO:0000313" key="2">
    <source>
        <dbReference type="Proteomes" id="UP001151760"/>
    </source>
</evidence>
<sequence>MPVSQAENPPFCNPSIFYASDNADNQTEDFVIKPHDKEPEQQTKVLPTLSLNVTTNSAEDYTRYLNDPNDVQISELLNKPLYTKATTMTVSPILETIYETQEQVTSTPPATPPKMIKKKRAKTLVAKAIKKKNDWKTTVMQRLKVNKI</sequence>
<protein>
    <submittedName>
        <fullName evidence="1">Uncharacterized protein</fullName>
    </submittedName>
</protein>
<organism evidence="1 2">
    <name type="scientific">Tanacetum coccineum</name>
    <dbReference type="NCBI Taxonomy" id="301880"/>
    <lineage>
        <taxon>Eukaryota</taxon>
        <taxon>Viridiplantae</taxon>
        <taxon>Streptophyta</taxon>
        <taxon>Embryophyta</taxon>
        <taxon>Tracheophyta</taxon>
        <taxon>Spermatophyta</taxon>
        <taxon>Magnoliopsida</taxon>
        <taxon>eudicotyledons</taxon>
        <taxon>Gunneridae</taxon>
        <taxon>Pentapetalae</taxon>
        <taxon>asterids</taxon>
        <taxon>campanulids</taxon>
        <taxon>Asterales</taxon>
        <taxon>Asteraceae</taxon>
        <taxon>Asteroideae</taxon>
        <taxon>Anthemideae</taxon>
        <taxon>Anthemidinae</taxon>
        <taxon>Tanacetum</taxon>
    </lineage>
</organism>
<evidence type="ECO:0000313" key="1">
    <source>
        <dbReference type="EMBL" id="GJS73404.1"/>
    </source>
</evidence>
<gene>
    <name evidence="1" type="ORF">Tco_0706245</name>
</gene>
<name>A0ABQ4Y6U5_9ASTR</name>
<comment type="caution">
    <text evidence="1">The sequence shown here is derived from an EMBL/GenBank/DDBJ whole genome shotgun (WGS) entry which is preliminary data.</text>
</comment>
<proteinExistence type="predicted"/>
<reference evidence="1" key="2">
    <citation type="submission" date="2022-01" db="EMBL/GenBank/DDBJ databases">
        <authorList>
            <person name="Yamashiro T."/>
            <person name="Shiraishi A."/>
            <person name="Satake H."/>
            <person name="Nakayama K."/>
        </authorList>
    </citation>
    <scope>NUCLEOTIDE SEQUENCE</scope>
</reference>
<dbReference type="Proteomes" id="UP001151760">
    <property type="component" value="Unassembled WGS sequence"/>
</dbReference>
<accession>A0ABQ4Y6U5</accession>
<reference evidence="1" key="1">
    <citation type="journal article" date="2022" name="Int. J. Mol. Sci.">
        <title>Draft Genome of Tanacetum Coccineum: Genomic Comparison of Closely Related Tanacetum-Family Plants.</title>
        <authorList>
            <person name="Yamashiro T."/>
            <person name="Shiraishi A."/>
            <person name="Nakayama K."/>
            <person name="Satake H."/>
        </authorList>
    </citation>
    <scope>NUCLEOTIDE SEQUENCE</scope>
</reference>
<keyword evidence="2" id="KW-1185">Reference proteome</keyword>